<accession>A0A7S1B0B2</accession>
<keyword evidence="1" id="KW-1133">Transmembrane helix</keyword>
<name>A0A7S1B0B2_NOCSC</name>
<gene>
    <name evidence="3" type="ORF">NSCI0253_LOCUS45422</name>
</gene>
<keyword evidence="2" id="KW-0732">Signal</keyword>
<evidence type="ECO:0000256" key="1">
    <source>
        <dbReference type="SAM" id="Phobius"/>
    </source>
</evidence>
<feature type="transmembrane region" description="Helical" evidence="1">
    <location>
        <begin position="191"/>
        <end position="213"/>
    </location>
</feature>
<dbReference type="EMBL" id="HBFQ01064086">
    <property type="protein sequence ID" value="CAD8871065.1"/>
    <property type="molecule type" value="Transcribed_RNA"/>
</dbReference>
<keyword evidence="1" id="KW-0812">Transmembrane</keyword>
<proteinExistence type="predicted"/>
<feature type="signal peptide" evidence="2">
    <location>
        <begin position="1"/>
        <end position="18"/>
    </location>
</feature>
<keyword evidence="1" id="KW-0472">Membrane</keyword>
<sequence length="279" mass="29650">MRLSVITFTLAFVAWVDGSSPSPSPSPSSSMESAYTSLVAATSGSCDDSYTVNVPFTLDLKDYSTTSDSEFNTCEDTLAMTVAEILSSKTSCVNTAVRRLMVQPYFTGHDIRRLSTTWATFTGSVLASPDTCADIDSCISLLSASASSVVPTNLCSVNGLCGVTVASVDEYSTTTTTTVTVTTEDGGGVPWWAWFFLLLMVCACLMCCIMVVISSTERGSHRNYDYGPEDYPLMNRGGPMYPGAMPMTTPMNSLPVSTVPMGVGPMMGGGFSPTTARMF</sequence>
<feature type="chain" id="PRO_5031095784" evidence="2">
    <location>
        <begin position="19"/>
        <end position="279"/>
    </location>
</feature>
<reference evidence="3" key="1">
    <citation type="submission" date="2021-01" db="EMBL/GenBank/DDBJ databases">
        <authorList>
            <person name="Corre E."/>
            <person name="Pelletier E."/>
            <person name="Niang G."/>
            <person name="Scheremetjew M."/>
            <person name="Finn R."/>
            <person name="Kale V."/>
            <person name="Holt S."/>
            <person name="Cochrane G."/>
            <person name="Meng A."/>
            <person name="Brown T."/>
            <person name="Cohen L."/>
        </authorList>
    </citation>
    <scope>NUCLEOTIDE SEQUENCE</scope>
</reference>
<protein>
    <submittedName>
        <fullName evidence="3">Uncharacterized protein</fullName>
    </submittedName>
</protein>
<evidence type="ECO:0000313" key="3">
    <source>
        <dbReference type="EMBL" id="CAD8871065.1"/>
    </source>
</evidence>
<dbReference type="AlphaFoldDB" id="A0A7S1B0B2"/>
<evidence type="ECO:0000256" key="2">
    <source>
        <dbReference type="SAM" id="SignalP"/>
    </source>
</evidence>
<organism evidence="3">
    <name type="scientific">Noctiluca scintillans</name>
    <name type="common">Sea sparkle</name>
    <name type="synonym">Red tide dinoflagellate</name>
    <dbReference type="NCBI Taxonomy" id="2966"/>
    <lineage>
        <taxon>Eukaryota</taxon>
        <taxon>Sar</taxon>
        <taxon>Alveolata</taxon>
        <taxon>Dinophyceae</taxon>
        <taxon>Noctilucales</taxon>
        <taxon>Noctilucaceae</taxon>
        <taxon>Noctiluca</taxon>
    </lineage>
</organism>